<comment type="caution">
    <text evidence="1">The sequence shown here is derived from an EMBL/GenBank/DDBJ whole genome shotgun (WGS) entry which is preliminary data.</text>
</comment>
<accession>A0ABC9VFY9</accession>
<evidence type="ECO:0000313" key="1">
    <source>
        <dbReference type="EMBL" id="EZP77444.1"/>
    </source>
</evidence>
<reference evidence="1 2" key="1">
    <citation type="journal article" date="2014" name="Appl. Microbiol. Biotechnol.">
        <title>Transformable facultative thermophile Geobacillus stearothermophilus NUB3621 as a host strain for metabolic engineering.</title>
        <authorList>
            <person name="Blanchard K."/>
            <person name="Robic S."/>
            <person name="Matsumura I."/>
        </authorList>
    </citation>
    <scope>NUCLEOTIDE SEQUENCE [LARGE SCALE GENOMIC DNA]</scope>
    <source>
        <strain evidence="1 2">NUB3621</strain>
    </source>
</reference>
<gene>
    <name evidence="1" type="ORF">H839_07404</name>
</gene>
<protein>
    <submittedName>
        <fullName evidence="1">Uncharacterized protein</fullName>
    </submittedName>
</protein>
<evidence type="ECO:0000313" key="2">
    <source>
        <dbReference type="Proteomes" id="UP000023566"/>
    </source>
</evidence>
<organism evidence="1 2">
    <name type="scientific">Parageobacillus genomosp. 1</name>
    <dbReference type="NCBI Taxonomy" id="1295642"/>
    <lineage>
        <taxon>Bacteria</taxon>
        <taxon>Bacillati</taxon>
        <taxon>Bacillota</taxon>
        <taxon>Bacilli</taxon>
        <taxon>Bacillales</taxon>
        <taxon>Anoxybacillaceae</taxon>
        <taxon>Parageobacillus</taxon>
    </lineage>
</organism>
<name>A0ABC9VFY9_9BACL</name>
<keyword evidence="2" id="KW-1185">Reference proteome</keyword>
<proteinExistence type="predicted"/>
<dbReference type="EMBL" id="AOTZ01000004">
    <property type="protein sequence ID" value="EZP77444.1"/>
    <property type="molecule type" value="Genomic_DNA"/>
</dbReference>
<sequence length="72" mass="8238">MYVDKMAKNDYPNSRLFAETSYPSTKLVKGFECSLSEYTSQNKKQLEKGMSKRESGTEKAMENTLAQIQTFV</sequence>
<dbReference type="AlphaFoldDB" id="A0ABC9VFY9"/>
<dbReference type="Proteomes" id="UP000023566">
    <property type="component" value="Chromosome"/>
</dbReference>